<feature type="transmembrane region" description="Helical" evidence="1">
    <location>
        <begin position="367"/>
        <end position="386"/>
    </location>
</feature>
<feature type="signal peptide" evidence="2">
    <location>
        <begin position="1"/>
        <end position="16"/>
    </location>
</feature>
<evidence type="ECO:0000256" key="2">
    <source>
        <dbReference type="SAM" id="SignalP"/>
    </source>
</evidence>
<organism evidence="3 4">
    <name type="scientific">Plasmodiophora brassicae</name>
    <name type="common">Clubroot disease agent</name>
    <dbReference type="NCBI Taxonomy" id="37360"/>
    <lineage>
        <taxon>Eukaryota</taxon>
        <taxon>Sar</taxon>
        <taxon>Rhizaria</taxon>
        <taxon>Endomyxa</taxon>
        <taxon>Phytomyxea</taxon>
        <taxon>Plasmodiophorida</taxon>
        <taxon>Plasmodiophoridae</taxon>
        <taxon>Plasmodiophora</taxon>
    </lineage>
</organism>
<sequence>MNSLVLVAFAVGLACGLEVTELNGTLVMHVDSVNFVLANNSFSFTAPVLVVPSPGTFAVGPEGAGMLLLINMLAGAASNAIQWARACEAVGCAGIVYYNLADYNSAVEYSWVYRTGSTIPFTKVPIVLIHAKSGATAIPYLLSRQTPFAMTVKSGDYNEGSSFVDPICYIFYAPCFFISLLNVVLVISQLSRFLVSENGTLRWIPKYPLMAMSTEFVATMMRCIYFGNALFSKSQGIEFSVWRYTTLACISWAFMGTAIVAFGLHDMLFVGHPGGMPRKHRIATLIMAVLLIGSFVFEELCNIMPAFFYVHIIDNVTYFALLYFLLYLPICFCFIKYGRKISTTLLQMKGSISKTEANKRKRFARRVVQSGILGLIVDLVMLLVTLTNAMSVTISIVGYTIDVMLMSLCGALHVLSFVPGPSKMDVLANSLISASFWTSSIRGDRKSGGSHNIPNLASPQTPIVVKATARPGAGIRPV</sequence>
<evidence type="ECO:0000256" key="1">
    <source>
        <dbReference type="SAM" id="Phobius"/>
    </source>
</evidence>
<evidence type="ECO:0000313" key="3">
    <source>
        <dbReference type="EMBL" id="SPR00619.1"/>
    </source>
</evidence>
<feature type="transmembrane region" description="Helical" evidence="1">
    <location>
        <begin position="285"/>
        <end position="310"/>
    </location>
</feature>
<keyword evidence="1" id="KW-0472">Membrane</keyword>
<keyword evidence="2" id="KW-0732">Signal</keyword>
<feature type="transmembrane region" description="Helical" evidence="1">
    <location>
        <begin position="207"/>
        <end position="229"/>
    </location>
</feature>
<gene>
    <name evidence="3" type="ORF">PLBR_LOCUS7834</name>
</gene>
<dbReference type="Proteomes" id="UP000290189">
    <property type="component" value="Unassembled WGS sequence"/>
</dbReference>
<geneLocation type="mitochondrion" evidence="3"/>
<feature type="chain" id="PRO_5018000218" evidence="2">
    <location>
        <begin position="17"/>
        <end position="478"/>
    </location>
</feature>
<accession>A0A3P3YKG8</accession>
<name>A0A3P3YKG8_PLABS</name>
<dbReference type="AlphaFoldDB" id="A0A3P3YKG8"/>
<evidence type="ECO:0000313" key="4">
    <source>
        <dbReference type="Proteomes" id="UP000290189"/>
    </source>
</evidence>
<feature type="transmembrane region" description="Helical" evidence="1">
    <location>
        <begin position="241"/>
        <end position="264"/>
    </location>
</feature>
<feature type="transmembrane region" description="Helical" evidence="1">
    <location>
        <begin position="169"/>
        <end position="195"/>
    </location>
</feature>
<protein>
    <submittedName>
        <fullName evidence="3">Uncharacterized protein</fullName>
    </submittedName>
</protein>
<dbReference type="EMBL" id="OVEO01000014">
    <property type="protein sequence ID" value="SPR00619.1"/>
    <property type="molecule type" value="Genomic_DNA"/>
</dbReference>
<reference evidence="3 4" key="1">
    <citation type="submission" date="2018-03" db="EMBL/GenBank/DDBJ databases">
        <authorList>
            <person name="Fogelqvist J."/>
        </authorList>
    </citation>
    <scope>NUCLEOTIDE SEQUENCE [LARGE SCALE GENOMIC DNA]</scope>
</reference>
<keyword evidence="1" id="KW-0812">Transmembrane</keyword>
<feature type="transmembrane region" description="Helical" evidence="1">
    <location>
        <begin position="392"/>
        <end position="415"/>
    </location>
</feature>
<feature type="transmembrane region" description="Helical" evidence="1">
    <location>
        <begin position="316"/>
        <end position="335"/>
    </location>
</feature>
<keyword evidence="3" id="KW-0496">Mitochondrion</keyword>
<proteinExistence type="predicted"/>
<keyword evidence="1" id="KW-1133">Transmembrane helix</keyword>